<evidence type="ECO:0000313" key="19">
    <source>
        <dbReference type="Proteomes" id="UP000248198"/>
    </source>
</evidence>
<evidence type="ECO:0000256" key="10">
    <source>
        <dbReference type="ARBA" id="ARBA00052506"/>
    </source>
</evidence>
<comment type="subcellular location">
    <subcellularLocation>
        <location evidence="1">Cytoplasm</location>
    </subcellularLocation>
</comment>
<keyword evidence="4" id="KW-0121">Carboxypeptidase</keyword>
<proteinExistence type="inferred from homology"/>
<keyword evidence="5 15" id="KW-0645">Protease</keyword>
<dbReference type="RefSeq" id="WP_110830285.1">
    <property type="nucleotide sequence ID" value="NZ_QKLU01000003.1"/>
</dbReference>
<keyword evidence="9 15" id="KW-0482">Metalloprotease</keyword>
<name>A0A318UIM4_9SPHI</name>
<feature type="domain" description="Peptidase M3A/M3B catalytic" evidence="17">
    <location>
        <begin position="220"/>
        <end position="668"/>
    </location>
</feature>
<dbReference type="GO" id="GO:0005829">
    <property type="term" value="C:cytosol"/>
    <property type="evidence" value="ECO:0007669"/>
    <property type="project" value="TreeGrafter"/>
</dbReference>
<dbReference type="GO" id="GO:0004222">
    <property type="term" value="F:metalloendopeptidase activity"/>
    <property type="evidence" value="ECO:0007669"/>
    <property type="project" value="InterPro"/>
</dbReference>
<feature type="chain" id="PRO_5016464055" description="Dipeptidyl carboxypeptidase" evidence="16">
    <location>
        <begin position="22"/>
        <end position="670"/>
    </location>
</feature>
<evidence type="ECO:0000256" key="6">
    <source>
        <dbReference type="ARBA" id="ARBA00022723"/>
    </source>
</evidence>
<feature type="signal peptide" evidence="16">
    <location>
        <begin position="1"/>
        <end position="21"/>
    </location>
</feature>
<dbReference type="PROSITE" id="PS51257">
    <property type="entry name" value="PROKAR_LIPOPROTEIN"/>
    <property type="match status" value="1"/>
</dbReference>
<reference evidence="18 19" key="1">
    <citation type="submission" date="2018-06" db="EMBL/GenBank/DDBJ databases">
        <title>Genomic Encyclopedia of Archaeal and Bacterial Type Strains, Phase II (KMG-II): from individual species to whole genera.</title>
        <authorList>
            <person name="Goeker M."/>
        </authorList>
    </citation>
    <scope>NUCLEOTIDE SEQUENCE [LARGE SCALE GENOMIC DNA]</scope>
    <source>
        <strain evidence="18 19">DSM 27372</strain>
    </source>
</reference>
<dbReference type="GO" id="GO:0004180">
    <property type="term" value="F:carboxypeptidase activity"/>
    <property type="evidence" value="ECO:0007669"/>
    <property type="project" value="UniProtKB-KW"/>
</dbReference>
<comment type="caution">
    <text evidence="18">The sequence shown here is derived from an EMBL/GenBank/DDBJ whole genome shotgun (WGS) entry which is preliminary data.</text>
</comment>
<comment type="cofactor">
    <cofactor evidence="15">
        <name>Zn(2+)</name>
        <dbReference type="ChEBI" id="CHEBI:29105"/>
    </cofactor>
    <text evidence="15">Binds 1 zinc ion.</text>
</comment>
<keyword evidence="3" id="KW-0963">Cytoplasm</keyword>
<organism evidence="18 19">
    <name type="scientific">Pedobacter nutrimenti</name>
    <dbReference type="NCBI Taxonomy" id="1241337"/>
    <lineage>
        <taxon>Bacteria</taxon>
        <taxon>Pseudomonadati</taxon>
        <taxon>Bacteroidota</taxon>
        <taxon>Sphingobacteriia</taxon>
        <taxon>Sphingobacteriales</taxon>
        <taxon>Sphingobacteriaceae</taxon>
        <taxon>Pedobacter</taxon>
    </lineage>
</organism>
<comment type="catalytic activity">
    <reaction evidence="10">
        <text>Hydrolysis of unblocked, C-terminal dipeptides from oligopeptides, with broad specificity. Does not hydrolyze bonds in which P1' is Pro, or both P1 and P1' are Gly.</text>
        <dbReference type="EC" id="3.4.15.5"/>
    </reaction>
</comment>
<dbReference type="InterPro" id="IPR001567">
    <property type="entry name" value="Pept_M3A_M3B_dom"/>
</dbReference>
<dbReference type="EMBL" id="QKLU01000003">
    <property type="protein sequence ID" value="PYF75167.1"/>
    <property type="molecule type" value="Genomic_DNA"/>
</dbReference>
<sequence length="670" mass="75640">MNKISCLPLLVLLAVTSSCNNNNQQSSVLSASNPFLSASKLPFEAPAFDKIKDADFKPAIEEGMKQQLAEIQKITGSTEAPTFENTILAMEKSGQLLGRVSRVFALFTGANTNPDLQKVQEEEAPKLTANTDAIYLDAKLFKRVETLYNQRAQLKLDAESQRLLAYYYQKFELAGAKLSDADKAKLKELNKEEASLSTKFSNQLLAAGKDLMNTTQQPALQTMTDRAARQKLFEASWNRAEKGDANDTRKVISRIAQIRAAQAQLLGFKNYAAWKLQDQMAKTPEAVENFLSQVVPASTARAKAEAKDIQAVIDQQKGGFKLQPWDWNFYAEQVRKAKYNLDDNEIKPYFELNKVLEKGVFYAAGQLYGITFKERKDLPVYQEDVRVFDVMDKDGSQIGLFYCDYFKRDNKNGGAWMDNLVPQSKLFGMKPVVYNVCNFAKPKKGEPALISFDDVTTMFHEFGHALHGLFGNQQYASLSGASVARDYVEFPSQFNEHWASDPKVLKNYALHYKTGAAMPQALLDKIKKASSFNQGYAFTEALAAAALDMQWHTLAPNAPLQDVDKFEADALKKTHLDLSEVPPRYRSSYFLHIWSNGYAAGYYAYSWTSMLENDAFSWFQEHGGLSRENGQRFRDMILSKGNTEDYNKMFQDFRGHQPDIKPMLKKRGLL</sequence>
<protein>
    <recommendedName>
        <fullName evidence="13">Dipeptidyl carboxypeptidase</fullName>
        <ecNumber evidence="12">3.4.15.5</ecNumber>
    </recommendedName>
    <alternativeName>
        <fullName evidence="14">Peptidyl-dipeptidase Dcp</fullName>
    </alternativeName>
</protein>
<keyword evidence="7 15" id="KW-0378">Hydrolase</keyword>
<evidence type="ECO:0000256" key="8">
    <source>
        <dbReference type="ARBA" id="ARBA00022833"/>
    </source>
</evidence>
<evidence type="ECO:0000256" key="4">
    <source>
        <dbReference type="ARBA" id="ARBA00022645"/>
    </source>
</evidence>
<dbReference type="InterPro" id="IPR045090">
    <property type="entry name" value="Pept_M3A_M3B"/>
</dbReference>
<evidence type="ECO:0000256" key="13">
    <source>
        <dbReference type="ARBA" id="ARBA00070755"/>
    </source>
</evidence>
<comment type="similarity">
    <text evidence="2 15">Belongs to the peptidase M3 family.</text>
</comment>
<dbReference type="FunFam" id="3.40.390.10:FF:000009">
    <property type="entry name" value="Oligopeptidase A"/>
    <property type="match status" value="1"/>
</dbReference>
<evidence type="ECO:0000256" key="7">
    <source>
        <dbReference type="ARBA" id="ARBA00022801"/>
    </source>
</evidence>
<dbReference type="CDD" id="cd06456">
    <property type="entry name" value="M3A_DCP"/>
    <property type="match status" value="1"/>
</dbReference>
<comment type="function">
    <text evidence="11">Removes dipeptides from the C-termini of N-blocked tripeptides, tetrapeptides and larger peptides.</text>
</comment>
<evidence type="ECO:0000256" key="3">
    <source>
        <dbReference type="ARBA" id="ARBA00022490"/>
    </source>
</evidence>
<dbReference type="EC" id="3.4.15.5" evidence="12"/>
<dbReference type="GO" id="GO:0006508">
    <property type="term" value="P:proteolysis"/>
    <property type="evidence" value="ECO:0007669"/>
    <property type="project" value="UniProtKB-KW"/>
</dbReference>
<dbReference type="GO" id="GO:0008241">
    <property type="term" value="F:peptidyl-dipeptidase activity"/>
    <property type="evidence" value="ECO:0007669"/>
    <property type="project" value="UniProtKB-EC"/>
</dbReference>
<evidence type="ECO:0000256" key="14">
    <source>
        <dbReference type="ARBA" id="ARBA00075608"/>
    </source>
</evidence>
<gene>
    <name evidence="18" type="ORF">B0O44_103616</name>
</gene>
<evidence type="ECO:0000256" key="11">
    <source>
        <dbReference type="ARBA" id="ARBA00054529"/>
    </source>
</evidence>
<dbReference type="AlphaFoldDB" id="A0A318UIM4"/>
<evidence type="ECO:0000256" key="15">
    <source>
        <dbReference type="RuleBase" id="RU003435"/>
    </source>
</evidence>
<accession>A0A318UIM4</accession>
<evidence type="ECO:0000256" key="9">
    <source>
        <dbReference type="ARBA" id="ARBA00023049"/>
    </source>
</evidence>
<dbReference type="Pfam" id="PF01432">
    <property type="entry name" value="Peptidase_M3"/>
    <property type="match status" value="1"/>
</dbReference>
<evidence type="ECO:0000256" key="12">
    <source>
        <dbReference type="ARBA" id="ARBA00066668"/>
    </source>
</evidence>
<dbReference type="GO" id="GO:0046872">
    <property type="term" value="F:metal ion binding"/>
    <property type="evidence" value="ECO:0007669"/>
    <property type="project" value="UniProtKB-UniRule"/>
</dbReference>
<dbReference type="SUPFAM" id="SSF55486">
    <property type="entry name" value="Metalloproteases ('zincins'), catalytic domain"/>
    <property type="match status" value="1"/>
</dbReference>
<evidence type="ECO:0000313" key="18">
    <source>
        <dbReference type="EMBL" id="PYF75167.1"/>
    </source>
</evidence>
<keyword evidence="6 15" id="KW-0479">Metal-binding</keyword>
<dbReference type="PANTHER" id="PTHR43660">
    <property type="entry name" value="DIPEPTIDYL CARBOXYPEPTIDASE"/>
    <property type="match status" value="1"/>
</dbReference>
<evidence type="ECO:0000256" key="16">
    <source>
        <dbReference type="SAM" id="SignalP"/>
    </source>
</evidence>
<evidence type="ECO:0000259" key="17">
    <source>
        <dbReference type="Pfam" id="PF01432"/>
    </source>
</evidence>
<dbReference type="FunFam" id="1.10.1370.40:FF:000001">
    <property type="entry name" value="Dipeptidyl carboxypeptidase II"/>
    <property type="match status" value="1"/>
</dbReference>
<evidence type="ECO:0000256" key="1">
    <source>
        <dbReference type="ARBA" id="ARBA00004496"/>
    </source>
</evidence>
<keyword evidence="16" id="KW-0732">Signal</keyword>
<dbReference type="Proteomes" id="UP000248198">
    <property type="component" value="Unassembled WGS sequence"/>
</dbReference>
<dbReference type="Gene3D" id="1.10.1370.40">
    <property type="match status" value="3"/>
</dbReference>
<dbReference type="PANTHER" id="PTHR43660:SF1">
    <property type="entry name" value="DIPEPTIDYL CARBOXYPEPTIDASE"/>
    <property type="match status" value="1"/>
</dbReference>
<dbReference type="InterPro" id="IPR034005">
    <property type="entry name" value="M3A_DCP"/>
</dbReference>
<evidence type="ECO:0000256" key="5">
    <source>
        <dbReference type="ARBA" id="ARBA00022670"/>
    </source>
</evidence>
<keyword evidence="19" id="KW-1185">Reference proteome</keyword>
<dbReference type="OrthoDB" id="9773538at2"/>
<evidence type="ECO:0000256" key="2">
    <source>
        <dbReference type="ARBA" id="ARBA00006040"/>
    </source>
</evidence>
<keyword evidence="8 15" id="KW-0862">Zinc</keyword>